<dbReference type="SMART" id="SM00100">
    <property type="entry name" value="cNMP"/>
    <property type="match status" value="1"/>
</dbReference>
<dbReference type="CDD" id="cd00038">
    <property type="entry name" value="CAP_ED"/>
    <property type="match status" value="1"/>
</dbReference>
<keyword evidence="1" id="KW-1133">Transmembrane helix</keyword>
<dbReference type="GO" id="GO:0003254">
    <property type="term" value="P:regulation of membrane depolarization"/>
    <property type="evidence" value="ECO:0007669"/>
    <property type="project" value="TreeGrafter"/>
</dbReference>
<feature type="transmembrane region" description="Helical" evidence="1">
    <location>
        <begin position="187"/>
        <end position="205"/>
    </location>
</feature>
<dbReference type="PROSITE" id="PS50042">
    <property type="entry name" value="CNMP_BINDING_3"/>
    <property type="match status" value="1"/>
</dbReference>
<dbReference type="SUPFAM" id="SSF51206">
    <property type="entry name" value="cAMP-binding domain-like"/>
    <property type="match status" value="1"/>
</dbReference>
<gene>
    <name evidence="3" type="ORF">CEUTPL_LOCUS9559</name>
</gene>
<dbReference type="GO" id="GO:0098855">
    <property type="term" value="C:HCN channel complex"/>
    <property type="evidence" value="ECO:0007669"/>
    <property type="project" value="TreeGrafter"/>
</dbReference>
<evidence type="ECO:0000259" key="2">
    <source>
        <dbReference type="PROSITE" id="PS50042"/>
    </source>
</evidence>
<dbReference type="InterPro" id="IPR018490">
    <property type="entry name" value="cNMP-bd_dom_sf"/>
</dbReference>
<dbReference type="Gene3D" id="1.10.287.630">
    <property type="entry name" value="Helix hairpin bin"/>
    <property type="match status" value="1"/>
</dbReference>
<feature type="domain" description="Cyclic nucleotide-binding" evidence="2">
    <location>
        <begin position="353"/>
        <end position="464"/>
    </location>
</feature>
<keyword evidence="1" id="KW-0472">Membrane</keyword>
<feature type="transmembrane region" description="Helical" evidence="1">
    <location>
        <begin position="248"/>
        <end position="267"/>
    </location>
</feature>
<dbReference type="InterPro" id="IPR051413">
    <property type="entry name" value="K/Na_HCN_channel"/>
</dbReference>
<dbReference type="OrthoDB" id="2021138at2759"/>
<evidence type="ECO:0000313" key="4">
    <source>
        <dbReference type="Proteomes" id="UP001152799"/>
    </source>
</evidence>
<dbReference type="PANTHER" id="PTHR45689:SF14">
    <property type="entry name" value="CYCLIC NUCLEOTIDE-GATED CATION CHANNEL SUBUNIT A-LIKE PROTEIN"/>
    <property type="match status" value="1"/>
</dbReference>
<dbReference type="PANTHER" id="PTHR45689">
    <property type="entry name" value="I[[H]] CHANNEL, ISOFORM E"/>
    <property type="match status" value="1"/>
</dbReference>
<organism evidence="3 4">
    <name type="scientific">Ceutorhynchus assimilis</name>
    <name type="common">cabbage seed weevil</name>
    <dbReference type="NCBI Taxonomy" id="467358"/>
    <lineage>
        <taxon>Eukaryota</taxon>
        <taxon>Metazoa</taxon>
        <taxon>Ecdysozoa</taxon>
        <taxon>Arthropoda</taxon>
        <taxon>Hexapoda</taxon>
        <taxon>Insecta</taxon>
        <taxon>Pterygota</taxon>
        <taxon>Neoptera</taxon>
        <taxon>Endopterygota</taxon>
        <taxon>Coleoptera</taxon>
        <taxon>Polyphaga</taxon>
        <taxon>Cucujiformia</taxon>
        <taxon>Curculionidae</taxon>
        <taxon>Ceutorhynchinae</taxon>
        <taxon>Ceutorhynchus</taxon>
    </lineage>
</organism>
<protein>
    <recommendedName>
        <fullName evidence="2">Cyclic nucleotide-binding domain-containing protein</fullName>
    </recommendedName>
</protein>
<accession>A0A9N9MQP0</accession>
<feature type="transmembrane region" description="Helical" evidence="1">
    <location>
        <begin position="78"/>
        <end position="99"/>
    </location>
</feature>
<feature type="transmembrane region" description="Helical" evidence="1">
    <location>
        <begin position="120"/>
        <end position="142"/>
    </location>
</feature>
<feature type="transmembrane region" description="Helical" evidence="1">
    <location>
        <begin position="40"/>
        <end position="58"/>
    </location>
</feature>
<keyword evidence="4" id="KW-1185">Reference proteome</keyword>
<dbReference type="Gene3D" id="2.60.120.10">
    <property type="entry name" value="Jelly Rolls"/>
    <property type="match status" value="1"/>
</dbReference>
<dbReference type="AlphaFoldDB" id="A0A9N9MQP0"/>
<dbReference type="Pfam" id="PF00027">
    <property type="entry name" value="cNMP_binding"/>
    <property type="match status" value="1"/>
</dbReference>
<proteinExistence type="predicted"/>
<dbReference type="Proteomes" id="UP001152799">
    <property type="component" value="Chromosome 5"/>
</dbReference>
<dbReference type="EMBL" id="OU892281">
    <property type="protein sequence ID" value="CAG9769043.1"/>
    <property type="molecule type" value="Genomic_DNA"/>
</dbReference>
<name>A0A9N9MQP0_9CUCU</name>
<evidence type="ECO:0000256" key="1">
    <source>
        <dbReference type="SAM" id="Phobius"/>
    </source>
</evidence>
<dbReference type="InterPro" id="IPR014710">
    <property type="entry name" value="RmlC-like_jellyroll"/>
</dbReference>
<sequence length="524" mass="62278">MINRKHPFTKRVFKSQSDVMSEEVRHLLNYPHMIHPFSTFCLYWNFLFGLLTLIYIFHILPNELHYIMCTKSLMYQKIVMDLFMTCNIIVHFWEGYWDTERMFIEMKRKHVAVNYFRTHFVWDVISCIPSCYYVILLIVPVFSHPYLRLVKWLSLLRLTRAISVSQSVDIFRRYFAIPVEIQVTLEIVFRSGFVIIACMASMAFLKQYRYLFEHISRKADEEMAQQVIFETAFMMLGVGIRHDPVDVVEVIGDCCIIGFSLLLQYWIMGKLFVLWRRFLFLTEVGEEQFQQLDGFIRHKGLPSNIRGEIYRYYQYKFQNRYHNESVIVKEFPQNLRAEIPNYKIGHTFQKIRFLHLLPNPVIKSLVANIDHVYFCPGDIVFRVNTNSYCLYFIKNGTVALHDQHDVEICHLEDGAYYGDIAVILKIPHVVTMTAISPCKMIVLKHKVLWKMLDQLPEIKEKLSEFSRSLLRNRKKDWVLNLNNPRRGVMLAEESRSHHRLLEGSHSLRNLHSITPYREESLTFV</sequence>
<evidence type="ECO:0000313" key="3">
    <source>
        <dbReference type="EMBL" id="CAG9769043.1"/>
    </source>
</evidence>
<reference evidence="3" key="1">
    <citation type="submission" date="2022-01" db="EMBL/GenBank/DDBJ databases">
        <authorList>
            <person name="King R."/>
        </authorList>
    </citation>
    <scope>NUCLEOTIDE SEQUENCE</scope>
</reference>
<dbReference type="GO" id="GO:0005249">
    <property type="term" value="F:voltage-gated potassium channel activity"/>
    <property type="evidence" value="ECO:0007669"/>
    <property type="project" value="TreeGrafter"/>
</dbReference>
<keyword evidence="1" id="KW-0812">Transmembrane</keyword>
<dbReference type="GO" id="GO:0035725">
    <property type="term" value="P:sodium ion transmembrane transport"/>
    <property type="evidence" value="ECO:0007669"/>
    <property type="project" value="TreeGrafter"/>
</dbReference>
<dbReference type="InterPro" id="IPR000595">
    <property type="entry name" value="cNMP-bd_dom"/>
</dbReference>